<dbReference type="PROSITE" id="PS51918">
    <property type="entry name" value="RADICAL_SAM"/>
    <property type="match status" value="1"/>
</dbReference>
<dbReference type="GO" id="GO:0003824">
    <property type="term" value="F:catalytic activity"/>
    <property type="evidence" value="ECO:0007669"/>
    <property type="project" value="InterPro"/>
</dbReference>
<comment type="caution">
    <text evidence="6">The sequence shown here is derived from an EMBL/GenBank/DDBJ whole genome shotgun (WGS) entry which is preliminary data.</text>
</comment>
<name>A0A0F9UML1_9ZZZZ</name>
<dbReference type="Gene3D" id="3.20.20.70">
    <property type="entry name" value="Aldolase class I"/>
    <property type="match status" value="1"/>
</dbReference>
<keyword evidence="4" id="KW-0411">Iron-sulfur</keyword>
<keyword evidence="1" id="KW-0949">S-adenosyl-L-methionine</keyword>
<accession>A0A0F9UML1</accession>
<dbReference type="GO" id="GO:0046872">
    <property type="term" value="F:metal ion binding"/>
    <property type="evidence" value="ECO:0007669"/>
    <property type="project" value="UniProtKB-KW"/>
</dbReference>
<dbReference type="CDD" id="cd01335">
    <property type="entry name" value="Radical_SAM"/>
    <property type="match status" value="1"/>
</dbReference>
<dbReference type="InterPro" id="IPR050377">
    <property type="entry name" value="Radical_SAM_PqqE_MftC-like"/>
</dbReference>
<sequence length="323" mass="36552">MPLTETRPARSKRIPAVEVLEPRARDSWTRTRNGDPRGYIDANTLKELWIHTGTACNLACPFCLEGSHPGDGRIPGMKLSDVKPFIHEAMDMGVEQFSFTGGEPFVIRDFVNILDYASHHRPCFVLTNATEPLLKRRHQVLPLLDNPYPIHFRVSLDFPDRARHDKDRGDGSFEQALEGIHWLIEQGFKVSIARQTDPDEVPAEVETAFRGIFREWKIPESLAFTAFPDLGTPGSEDGSPEITENCMEKYPTVDSRAHFMCTYTRMLVKKGDAVRVYACTLVDDDPEYDLGGTLAESMEERVMLRHHRCFSCYRYGASCSAPA</sequence>
<dbReference type="SFLD" id="SFLDG01067">
    <property type="entry name" value="SPASM/twitch_domain_containing"/>
    <property type="match status" value="1"/>
</dbReference>
<gene>
    <name evidence="6" type="ORF">LCGC14_0588090</name>
</gene>
<dbReference type="EMBL" id="LAZR01000909">
    <property type="protein sequence ID" value="KKN54843.1"/>
    <property type="molecule type" value="Genomic_DNA"/>
</dbReference>
<proteinExistence type="predicted"/>
<dbReference type="SUPFAM" id="SSF102114">
    <property type="entry name" value="Radical SAM enzymes"/>
    <property type="match status" value="1"/>
</dbReference>
<organism evidence="6">
    <name type="scientific">marine sediment metagenome</name>
    <dbReference type="NCBI Taxonomy" id="412755"/>
    <lineage>
        <taxon>unclassified sequences</taxon>
        <taxon>metagenomes</taxon>
        <taxon>ecological metagenomes</taxon>
    </lineage>
</organism>
<dbReference type="PANTHER" id="PTHR11228:SF7">
    <property type="entry name" value="PQQA PEPTIDE CYCLASE"/>
    <property type="match status" value="1"/>
</dbReference>
<dbReference type="GO" id="GO:0051536">
    <property type="term" value="F:iron-sulfur cluster binding"/>
    <property type="evidence" value="ECO:0007669"/>
    <property type="project" value="UniProtKB-KW"/>
</dbReference>
<dbReference type="PANTHER" id="PTHR11228">
    <property type="entry name" value="RADICAL SAM DOMAIN PROTEIN"/>
    <property type="match status" value="1"/>
</dbReference>
<keyword evidence="2" id="KW-0479">Metal-binding</keyword>
<evidence type="ECO:0000256" key="3">
    <source>
        <dbReference type="ARBA" id="ARBA00023004"/>
    </source>
</evidence>
<evidence type="ECO:0000256" key="4">
    <source>
        <dbReference type="ARBA" id="ARBA00023014"/>
    </source>
</evidence>
<dbReference type="AlphaFoldDB" id="A0A0F9UML1"/>
<feature type="domain" description="Radical SAM core" evidence="5">
    <location>
        <begin position="40"/>
        <end position="270"/>
    </location>
</feature>
<evidence type="ECO:0000256" key="2">
    <source>
        <dbReference type="ARBA" id="ARBA00022723"/>
    </source>
</evidence>
<dbReference type="SFLD" id="SFLDS00029">
    <property type="entry name" value="Radical_SAM"/>
    <property type="match status" value="1"/>
</dbReference>
<reference evidence="6" key="1">
    <citation type="journal article" date="2015" name="Nature">
        <title>Complex archaea that bridge the gap between prokaryotes and eukaryotes.</title>
        <authorList>
            <person name="Spang A."/>
            <person name="Saw J.H."/>
            <person name="Jorgensen S.L."/>
            <person name="Zaremba-Niedzwiedzka K."/>
            <person name="Martijn J."/>
            <person name="Lind A.E."/>
            <person name="van Eijk R."/>
            <person name="Schleper C."/>
            <person name="Guy L."/>
            <person name="Ettema T.J."/>
        </authorList>
    </citation>
    <scope>NUCLEOTIDE SEQUENCE</scope>
</reference>
<evidence type="ECO:0000259" key="5">
    <source>
        <dbReference type="PROSITE" id="PS51918"/>
    </source>
</evidence>
<protein>
    <recommendedName>
        <fullName evidence="5">Radical SAM core domain-containing protein</fullName>
    </recommendedName>
</protein>
<dbReference type="InterPro" id="IPR058240">
    <property type="entry name" value="rSAM_sf"/>
</dbReference>
<evidence type="ECO:0000256" key="1">
    <source>
        <dbReference type="ARBA" id="ARBA00022691"/>
    </source>
</evidence>
<evidence type="ECO:0000313" key="6">
    <source>
        <dbReference type="EMBL" id="KKN54843.1"/>
    </source>
</evidence>
<dbReference type="InterPro" id="IPR013785">
    <property type="entry name" value="Aldolase_TIM"/>
</dbReference>
<dbReference type="Pfam" id="PF04055">
    <property type="entry name" value="Radical_SAM"/>
    <property type="match status" value="1"/>
</dbReference>
<dbReference type="InterPro" id="IPR007197">
    <property type="entry name" value="rSAM"/>
</dbReference>
<keyword evidence="3" id="KW-0408">Iron</keyword>